<accession>A0ABN7XAC3</accession>
<proteinExistence type="predicted"/>
<feature type="non-terminal residue" evidence="1">
    <location>
        <position position="1"/>
    </location>
</feature>
<gene>
    <name evidence="1" type="ORF">GMARGA_LOCUS41004</name>
</gene>
<evidence type="ECO:0000313" key="2">
    <source>
        <dbReference type="Proteomes" id="UP000789901"/>
    </source>
</evidence>
<protein>
    <submittedName>
        <fullName evidence="1">2410_t:CDS:1</fullName>
    </submittedName>
</protein>
<feature type="non-terminal residue" evidence="1">
    <location>
        <position position="62"/>
    </location>
</feature>
<keyword evidence="2" id="KW-1185">Reference proteome</keyword>
<reference evidence="1 2" key="1">
    <citation type="submission" date="2021-06" db="EMBL/GenBank/DDBJ databases">
        <authorList>
            <person name="Kallberg Y."/>
            <person name="Tangrot J."/>
            <person name="Rosling A."/>
        </authorList>
    </citation>
    <scope>NUCLEOTIDE SEQUENCE [LARGE SCALE GENOMIC DNA]</scope>
    <source>
        <strain evidence="1 2">120-4 pot B 10/14</strain>
    </source>
</reference>
<comment type="caution">
    <text evidence="1">The sequence shown here is derived from an EMBL/GenBank/DDBJ whole genome shotgun (WGS) entry which is preliminary data.</text>
</comment>
<sequence>MYYIALCYLNLNDEKRALGVPRFLEKCNKHIDALKIYKLLYSETKDAEIRKEALHKINELQI</sequence>
<dbReference type="EMBL" id="CAJVQB010108878">
    <property type="protein sequence ID" value="CAG8851960.1"/>
    <property type="molecule type" value="Genomic_DNA"/>
</dbReference>
<evidence type="ECO:0000313" key="1">
    <source>
        <dbReference type="EMBL" id="CAG8851960.1"/>
    </source>
</evidence>
<organism evidence="1 2">
    <name type="scientific">Gigaspora margarita</name>
    <dbReference type="NCBI Taxonomy" id="4874"/>
    <lineage>
        <taxon>Eukaryota</taxon>
        <taxon>Fungi</taxon>
        <taxon>Fungi incertae sedis</taxon>
        <taxon>Mucoromycota</taxon>
        <taxon>Glomeromycotina</taxon>
        <taxon>Glomeromycetes</taxon>
        <taxon>Diversisporales</taxon>
        <taxon>Gigasporaceae</taxon>
        <taxon>Gigaspora</taxon>
    </lineage>
</organism>
<dbReference type="Proteomes" id="UP000789901">
    <property type="component" value="Unassembled WGS sequence"/>
</dbReference>
<name>A0ABN7XAC3_GIGMA</name>